<dbReference type="InterPro" id="IPR012945">
    <property type="entry name" value="Tubulin-bd_cofactor_C_dom"/>
</dbReference>
<evidence type="ECO:0000313" key="9">
    <source>
        <dbReference type="EMBL" id="PIK40511.1"/>
    </source>
</evidence>
<dbReference type="PANTHER" id="PTHR15139">
    <property type="entry name" value="TUBULIN FOLDING COFACTOR C"/>
    <property type="match status" value="1"/>
</dbReference>
<feature type="region of interest" description="Disordered" evidence="7">
    <location>
        <begin position="139"/>
        <end position="177"/>
    </location>
</feature>
<dbReference type="GO" id="GO:0015631">
    <property type="term" value="F:tubulin binding"/>
    <property type="evidence" value="ECO:0007669"/>
    <property type="project" value="InterPro"/>
</dbReference>
<comment type="subcellular location">
    <subcellularLocation>
        <location evidence="1">Cytoplasm</location>
    </subcellularLocation>
</comment>
<feature type="domain" description="C-CAP/cofactor C-like" evidence="8">
    <location>
        <begin position="155"/>
        <end position="316"/>
    </location>
</feature>
<dbReference type="GO" id="GO:0005737">
    <property type="term" value="C:cytoplasm"/>
    <property type="evidence" value="ECO:0007669"/>
    <property type="project" value="UniProtKB-SubCell"/>
</dbReference>
<dbReference type="GO" id="GO:0007021">
    <property type="term" value="P:tubulin complex assembly"/>
    <property type="evidence" value="ECO:0007669"/>
    <property type="project" value="TreeGrafter"/>
</dbReference>
<dbReference type="FunFam" id="2.160.20.70:FF:000007">
    <property type="entry name" value="tubulin-specific chaperone C"/>
    <property type="match status" value="1"/>
</dbReference>
<dbReference type="InterPro" id="IPR016098">
    <property type="entry name" value="CAP/MinC_C"/>
</dbReference>
<dbReference type="Proteomes" id="UP000230750">
    <property type="component" value="Unassembled WGS sequence"/>
</dbReference>
<dbReference type="STRING" id="307972.A0A2G8JXK7"/>
<name>A0A2G8JXK7_STIJA</name>
<dbReference type="InterPro" id="IPR006599">
    <property type="entry name" value="CARP_motif"/>
</dbReference>
<dbReference type="Pfam" id="PF07986">
    <property type="entry name" value="TBCC"/>
    <property type="match status" value="1"/>
</dbReference>
<evidence type="ECO:0000259" key="8">
    <source>
        <dbReference type="PROSITE" id="PS51329"/>
    </source>
</evidence>
<keyword evidence="3" id="KW-0963">Cytoplasm</keyword>
<dbReference type="PROSITE" id="PS51329">
    <property type="entry name" value="C_CAP_COFACTOR_C"/>
    <property type="match status" value="1"/>
</dbReference>
<keyword evidence="5" id="KW-0143">Chaperone</keyword>
<keyword evidence="4" id="KW-0007">Acetylation</keyword>
<dbReference type="GO" id="GO:0007023">
    <property type="term" value="P:post-chaperonin tubulin folding pathway"/>
    <property type="evidence" value="ECO:0007669"/>
    <property type="project" value="InterPro"/>
</dbReference>
<feature type="region of interest" description="Disordered" evidence="7">
    <location>
        <begin position="1"/>
        <end position="39"/>
    </location>
</feature>
<evidence type="ECO:0000256" key="3">
    <source>
        <dbReference type="ARBA" id="ARBA00022490"/>
    </source>
</evidence>
<comment type="subunit">
    <text evidence="6">Supercomplex made of cofactors A to E. Cofactors A and D function by capturing and stabilizing tubulin in a quasi-native conformation. Cofactor E binds to the cofactor D-tubulin complex; interaction with cofactor C then causes the release of tubulin polypeptides that are committed to the native state.</text>
</comment>
<dbReference type="Pfam" id="PF16752">
    <property type="entry name" value="TBCC_N"/>
    <property type="match status" value="1"/>
</dbReference>
<evidence type="ECO:0000256" key="2">
    <source>
        <dbReference type="ARBA" id="ARBA00008848"/>
    </source>
</evidence>
<reference evidence="9 10" key="1">
    <citation type="journal article" date="2017" name="PLoS Biol.">
        <title>The sea cucumber genome provides insights into morphological evolution and visceral regeneration.</title>
        <authorList>
            <person name="Zhang X."/>
            <person name="Sun L."/>
            <person name="Yuan J."/>
            <person name="Sun Y."/>
            <person name="Gao Y."/>
            <person name="Zhang L."/>
            <person name="Li S."/>
            <person name="Dai H."/>
            <person name="Hamel J.F."/>
            <person name="Liu C."/>
            <person name="Yu Y."/>
            <person name="Liu S."/>
            <person name="Lin W."/>
            <person name="Guo K."/>
            <person name="Jin S."/>
            <person name="Xu P."/>
            <person name="Storey K.B."/>
            <person name="Huan P."/>
            <person name="Zhang T."/>
            <person name="Zhou Y."/>
            <person name="Zhang J."/>
            <person name="Lin C."/>
            <person name="Li X."/>
            <person name="Xing L."/>
            <person name="Huo D."/>
            <person name="Sun M."/>
            <person name="Wang L."/>
            <person name="Mercier A."/>
            <person name="Li F."/>
            <person name="Yang H."/>
            <person name="Xiang J."/>
        </authorList>
    </citation>
    <scope>NUCLEOTIDE SEQUENCE [LARGE SCALE GENOMIC DNA]</scope>
    <source>
        <strain evidence="9">Shaxun</strain>
        <tissue evidence="9">Muscle</tissue>
    </source>
</reference>
<evidence type="ECO:0000256" key="7">
    <source>
        <dbReference type="SAM" id="MobiDB-lite"/>
    </source>
</evidence>
<proteinExistence type="inferred from homology"/>
<evidence type="ECO:0000256" key="5">
    <source>
        <dbReference type="ARBA" id="ARBA00023186"/>
    </source>
</evidence>
<evidence type="ECO:0000256" key="4">
    <source>
        <dbReference type="ARBA" id="ARBA00022990"/>
    </source>
</evidence>
<evidence type="ECO:0000256" key="1">
    <source>
        <dbReference type="ARBA" id="ARBA00004496"/>
    </source>
</evidence>
<protein>
    <submittedName>
        <fullName evidence="9">Putative tubulin-specific chaperone C-like</fullName>
    </submittedName>
</protein>
<feature type="compositionally biased region" description="Basic and acidic residues" evidence="7">
    <location>
        <begin position="144"/>
        <end position="166"/>
    </location>
</feature>
<dbReference type="AlphaFoldDB" id="A0A2G8JXK7"/>
<dbReference type="Gene3D" id="2.160.20.70">
    <property type="match status" value="1"/>
</dbReference>
<organism evidence="9 10">
    <name type="scientific">Stichopus japonicus</name>
    <name type="common">Sea cucumber</name>
    <dbReference type="NCBI Taxonomy" id="307972"/>
    <lineage>
        <taxon>Eukaryota</taxon>
        <taxon>Metazoa</taxon>
        <taxon>Echinodermata</taxon>
        <taxon>Eleutherozoa</taxon>
        <taxon>Echinozoa</taxon>
        <taxon>Holothuroidea</taxon>
        <taxon>Aspidochirotacea</taxon>
        <taxon>Aspidochirotida</taxon>
        <taxon>Stichopodidae</taxon>
        <taxon>Apostichopus</taxon>
    </lineage>
</organism>
<dbReference type="OrthoDB" id="194775at2759"/>
<dbReference type="Gene3D" id="1.20.58.1250">
    <property type="entry name" value="Tubulin Binding Cofactor C, N-terminal domain"/>
    <property type="match status" value="1"/>
</dbReference>
<feature type="compositionally biased region" description="Basic and acidic residues" evidence="7">
    <location>
        <begin position="25"/>
        <end position="39"/>
    </location>
</feature>
<dbReference type="InterPro" id="IPR038397">
    <property type="entry name" value="TBCC_N_sf"/>
</dbReference>
<evidence type="ECO:0000313" key="10">
    <source>
        <dbReference type="Proteomes" id="UP000230750"/>
    </source>
</evidence>
<keyword evidence="10" id="KW-1185">Reference proteome</keyword>
<dbReference type="PANTHER" id="PTHR15139:SF0">
    <property type="entry name" value="TUBULIN-SPECIFIC CHAPERONE C"/>
    <property type="match status" value="1"/>
</dbReference>
<accession>A0A2G8JXK7</accession>
<dbReference type="SMART" id="SM00673">
    <property type="entry name" value="CARP"/>
    <property type="match status" value="2"/>
</dbReference>
<comment type="similarity">
    <text evidence="2">Belongs to the TBCC family.</text>
</comment>
<gene>
    <name evidence="9" type="ORF">BSL78_22650</name>
</gene>
<comment type="caution">
    <text evidence="9">The sequence shown here is derived from an EMBL/GenBank/DDBJ whole genome shotgun (WGS) entry which is preliminary data.</text>
</comment>
<feature type="compositionally biased region" description="Basic and acidic residues" evidence="7">
    <location>
        <begin position="8"/>
        <end position="19"/>
    </location>
</feature>
<sequence length="339" mass="39060">MEVDTSDISERKDRMTEKLQKRHDGRIAELEKKREEQDVDESKKTSIDYFYKTFQVEKSSIETGLEDLCRPGAKLPKVQLTDRFDALIMRVKKLQKFIADYTAVLPSYDINRSQSSASELLSTLQRKREEMIPKKKFAFKSRKKESEGVPVEEKPPKEDGRAKSEVEPENAFVQDSKGFSDRSSECLRMAGDEIKLQDISLSNLKSCKVTLEGYPSAVHVNNLKDCKVFCGPVPGSIFVDNCESCVFVVACQQLRVHHTKDTQFYLQVTSRAIIEDTTTVLFAPYQWDYATKDEDYRQSGLDPNRNNWDDVDDFNWLASDKHSPNWGILPESQRVQKWD</sequence>
<evidence type="ECO:0000256" key="6">
    <source>
        <dbReference type="ARBA" id="ARBA00026055"/>
    </source>
</evidence>
<dbReference type="InterPro" id="IPR027684">
    <property type="entry name" value="TBCC"/>
</dbReference>
<dbReference type="EMBL" id="MRZV01001114">
    <property type="protein sequence ID" value="PIK40511.1"/>
    <property type="molecule type" value="Genomic_DNA"/>
</dbReference>
<dbReference type="InterPro" id="IPR017901">
    <property type="entry name" value="C-CAP_CF_C-like"/>
</dbReference>
<dbReference type="InterPro" id="IPR031925">
    <property type="entry name" value="TBCC_N"/>
</dbReference>